<dbReference type="RefSeq" id="WP_150278095.1">
    <property type="nucleotide sequence ID" value="NZ_BMFF01000005.1"/>
</dbReference>
<dbReference type="InterPro" id="IPR001155">
    <property type="entry name" value="OxRdtase_FMN_N"/>
</dbReference>
<gene>
    <name evidence="2" type="ORF">GCM10007418_25560</name>
</gene>
<dbReference type="Gene3D" id="3.20.20.70">
    <property type="entry name" value="Aldolase class I"/>
    <property type="match status" value="1"/>
</dbReference>
<dbReference type="InterPro" id="IPR013785">
    <property type="entry name" value="Aldolase_TIM"/>
</dbReference>
<protein>
    <submittedName>
        <fullName evidence="2">Alkene reductase</fullName>
    </submittedName>
</protein>
<evidence type="ECO:0000259" key="1">
    <source>
        <dbReference type="Pfam" id="PF00724"/>
    </source>
</evidence>
<sequence length="371" mass="40408">MSRSPLLTPIRLGSLDLPNRVIMAPLTRQRSKQPGNIPYELNATYYAQRANAGLIISEAVQISPEGQGYAWTPGIHSAEQVAGWKQITQAVHEADGRIFLQLWHVGRISHPLLQPDGADPVAPSAIQAKAECYVQEADGSHHKAPTAMPRALETEELPRIVADYAKATRNALDADFDGVEVHAANGYLLDQFLCSNSNQRTDGYGGSLENRVRLVLEVVDAVIEATGDSGRVGIRISPMGTFNGVDDANPRETFSYLLRELNTRNLAYLHVNRPDWVGGVYEGFDALLETLRELYDGRLILAGGMTAESGAQAVEDGLADVIAFGRPYIANPDLVQRIKARAPWNEINPATLYGGAEVGYTDYPTMVQTAS</sequence>
<keyword evidence="3" id="KW-1185">Reference proteome</keyword>
<dbReference type="Proteomes" id="UP000638188">
    <property type="component" value="Unassembled WGS sequence"/>
</dbReference>
<feature type="domain" description="NADH:flavin oxidoreductase/NADH oxidase N-terminal" evidence="1">
    <location>
        <begin position="6"/>
        <end position="342"/>
    </location>
</feature>
<dbReference type="PANTHER" id="PTHR22893:SF91">
    <property type="entry name" value="NADPH DEHYDROGENASE 2-RELATED"/>
    <property type="match status" value="1"/>
</dbReference>
<dbReference type="NCBIfam" id="NF007899">
    <property type="entry name" value="PRK10605.1"/>
    <property type="match status" value="1"/>
</dbReference>
<dbReference type="PANTHER" id="PTHR22893">
    <property type="entry name" value="NADH OXIDOREDUCTASE-RELATED"/>
    <property type="match status" value="1"/>
</dbReference>
<dbReference type="CDD" id="cd02933">
    <property type="entry name" value="OYE_like_FMN"/>
    <property type="match status" value="1"/>
</dbReference>
<evidence type="ECO:0000313" key="3">
    <source>
        <dbReference type="Proteomes" id="UP000638188"/>
    </source>
</evidence>
<name>A0ABQ1PW86_9GAMM</name>
<organism evidence="2 3">
    <name type="scientific">Halopseudomonas salina</name>
    <dbReference type="NCBI Taxonomy" id="1323744"/>
    <lineage>
        <taxon>Bacteria</taxon>
        <taxon>Pseudomonadati</taxon>
        <taxon>Pseudomonadota</taxon>
        <taxon>Gammaproteobacteria</taxon>
        <taxon>Pseudomonadales</taxon>
        <taxon>Pseudomonadaceae</taxon>
        <taxon>Halopseudomonas</taxon>
    </lineage>
</organism>
<dbReference type="Pfam" id="PF00724">
    <property type="entry name" value="Oxidored_FMN"/>
    <property type="match status" value="1"/>
</dbReference>
<evidence type="ECO:0000313" key="2">
    <source>
        <dbReference type="EMBL" id="GGD05449.1"/>
    </source>
</evidence>
<accession>A0ABQ1PW86</accession>
<proteinExistence type="predicted"/>
<dbReference type="EMBL" id="BMFF01000005">
    <property type="protein sequence ID" value="GGD05449.1"/>
    <property type="molecule type" value="Genomic_DNA"/>
</dbReference>
<comment type="caution">
    <text evidence="2">The sequence shown here is derived from an EMBL/GenBank/DDBJ whole genome shotgun (WGS) entry which is preliminary data.</text>
</comment>
<reference evidence="3" key="1">
    <citation type="journal article" date="2019" name="Int. J. Syst. Evol. Microbiol.">
        <title>The Global Catalogue of Microorganisms (GCM) 10K type strain sequencing project: providing services to taxonomists for standard genome sequencing and annotation.</title>
        <authorList>
            <consortium name="The Broad Institute Genomics Platform"/>
            <consortium name="The Broad Institute Genome Sequencing Center for Infectious Disease"/>
            <person name="Wu L."/>
            <person name="Ma J."/>
        </authorList>
    </citation>
    <scope>NUCLEOTIDE SEQUENCE [LARGE SCALE GENOMIC DNA]</scope>
    <source>
        <strain evidence="3">CGMCC 1.12482</strain>
    </source>
</reference>
<dbReference type="SUPFAM" id="SSF51395">
    <property type="entry name" value="FMN-linked oxidoreductases"/>
    <property type="match status" value="1"/>
</dbReference>
<dbReference type="InterPro" id="IPR045247">
    <property type="entry name" value="Oye-like"/>
</dbReference>